<dbReference type="RefSeq" id="WP_377293544.1">
    <property type="nucleotide sequence ID" value="NZ_JBHSBM010000044.1"/>
</dbReference>
<dbReference type="Proteomes" id="UP001595850">
    <property type="component" value="Unassembled WGS sequence"/>
</dbReference>
<proteinExistence type="predicted"/>
<dbReference type="InterPro" id="IPR001242">
    <property type="entry name" value="Condensation_dom"/>
</dbReference>
<feature type="compositionally biased region" description="Gly residues" evidence="1">
    <location>
        <begin position="289"/>
        <end position="310"/>
    </location>
</feature>
<dbReference type="Gene3D" id="3.40.50.12780">
    <property type="entry name" value="N-terminal domain of ligase-like"/>
    <property type="match status" value="1"/>
</dbReference>
<dbReference type="InterPro" id="IPR020845">
    <property type="entry name" value="AMP-binding_CS"/>
</dbReference>
<evidence type="ECO:0000259" key="2">
    <source>
        <dbReference type="Pfam" id="PF00501"/>
    </source>
</evidence>
<dbReference type="SUPFAM" id="SSF52777">
    <property type="entry name" value="CoA-dependent acyltransferases"/>
    <property type="match status" value="1"/>
</dbReference>
<feature type="domain" description="AMP-dependent synthetase/ligase" evidence="2">
    <location>
        <begin position="130"/>
        <end position="508"/>
    </location>
</feature>
<sequence>MRSMARHPLFQVALTFQNTPPVRLDLDGGLSIGLEPLQTHVSRFDLLLSLSETDDGLTGVLEYSADLFDRETAEDIAARFVRLLRAAVTDPGTPVSRLEILDAAERYTILRRWAGTGTPAGTLPTIVEEFAARVAAAPEAVAVVCGDEALTYAELDARAQALARRLAWLGVGPERFVALVVPRSVELVVAVLGVLKAGGAYVPVDPSYPADRVAFMVQDAAPMAVVAAGGLEGVVGGGLPVVVLEDGGVSCRILPGRREPGFPEGDEPKGAARHPAEAAVLPAVRDGAADGGGGAPPAGSEGPEGPGGAVPGLRADHPAYVIFTSGSTGRPKGVVVTHASVTRLLSSTRERFGFGPQDVWTLFHSYAFDFSVWELWGALLFGGRLVVVPFEVSRSPEDFLGLLERERVTVLNQTPSAFYQLMRAEQERSGADLALRYVVFGGEALEPRRLADWYDRHPQDAPVLVNMYGITETTVHVTYMPLDRAVADGSASVIGVGIADLRLYVLDAFLNP</sequence>
<dbReference type="EMBL" id="JBHSBM010000044">
    <property type="protein sequence ID" value="MFC4062435.1"/>
    <property type="molecule type" value="Genomic_DNA"/>
</dbReference>
<dbReference type="Pfam" id="PF00668">
    <property type="entry name" value="Condensation"/>
    <property type="match status" value="1"/>
</dbReference>
<gene>
    <name evidence="4" type="ORF">ACFOWE_29395</name>
</gene>
<keyword evidence="5" id="KW-1185">Reference proteome</keyword>
<dbReference type="Gene3D" id="3.30.559.30">
    <property type="entry name" value="Nonribosomal peptide synthetase, condensation domain"/>
    <property type="match status" value="1"/>
</dbReference>
<protein>
    <submittedName>
        <fullName evidence="4">AMP-binding protein</fullName>
    </submittedName>
</protein>
<organism evidence="4 5">
    <name type="scientific">Planomonospora corallina</name>
    <dbReference type="NCBI Taxonomy" id="1806052"/>
    <lineage>
        <taxon>Bacteria</taxon>
        <taxon>Bacillati</taxon>
        <taxon>Actinomycetota</taxon>
        <taxon>Actinomycetes</taxon>
        <taxon>Streptosporangiales</taxon>
        <taxon>Streptosporangiaceae</taxon>
        <taxon>Planomonospora</taxon>
    </lineage>
</organism>
<comment type="caution">
    <text evidence="4">The sequence shown here is derived from an EMBL/GenBank/DDBJ whole genome shotgun (WGS) entry which is preliminary data.</text>
</comment>
<dbReference type="PROSITE" id="PS00455">
    <property type="entry name" value="AMP_BINDING"/>
    <property type="match status" value="1"/>
</dbReference>
<evidence type="ECO:0000313" key="5">
    <source>
        <dbReference type="Proteomes" id="UP001595850"/>
    </source>
</evidence>
<evidence type="ECO:0000313" key="4">
    <source>
        <dbReference type="EMBL" id="MFC4062435.1"/>
    </source>
</evidence>
<dbReference type="PANTHER" id="PTHR45527:SF14">
    <property type="entry name" value="PLIPASTATIN SYNTHASE SUBUNIT B"/>
    <property type="match status" value="1"/>
</dbReference>
<evidence type="ECO:0000259" key="3">
    <source>
        <dbReference type="Pfam" id="PF00668"/>
    </source>
</evidence>
<accession>A0ABV8IEX9</accession>
<reference evidence="5" key="1">
    <citation type="journal article" date="2019" name="Int. J. Syst. Evol. Microbiol.">
        <title>The Global Catalogue of Microorganisms (GCM) 10K type strain sequencing project: providing services to taxonomists for standard genome sequencing and annotation.</title>
        <authorList>
            <consortium name="The Broad Institute Genomics Platform"/>
            <consortium name="The Broad Institute Genome Sequencing Center for Infectious Disease"/>
            <person name="Wu L."/>
            <person name="Ma J."/>
        </authorList>
    </citation>
    <scope>NUCLEOTIDE SEQUENCE [LARGE SCALE GENOMIC DNA]</scope>
    <source>
        <strain evidence="5">TBRC 4489</strain>
    </source>
</reference>
<dbReference type="InterPro" id="IPR042099">
    <property type="entry name" value="ANL_N_sf"/>
</dbReference>
<feature type="non-terminal residue" evidence="4">
    <location>
        <position position="512"/>
    </location>
</feature>
<name>A0ABV8IEX9_9ACTN</name>
<dbReference type="InterPro" id="IPR000873">
    <property type="entry name" value="AMP-dep_synth/lig_dom"/>
</dbReference>
<dbReference type="Pfam" id="PF00501">
    <property type="entry name" value="AMP-binding"/>
    <property type="match status" value="1"/>
</dbReference>
<evidence type="ECO:0000256" key="1">
    <source>
        <dbReference type="SAM" id="MobiDB-lite"/>
    </source>
</evidence>
<feature type="domain" description="Condensation" evidence="3">
    <location>
        <begin position="2"/>
        <end position="109"/>
    </location>
</feature>
<feature type="region of interest" description="Disordered" evidence="1">
    <location>
        <begin position="255"/>
        <end position="311"/>
    </location>
</feature>
<feature type="compositionally biased region" description="Basic and acidic residues" evidence="1">
    <location>
        <begin position="256"/>
        <end position="276"/>
    </location>
</feature>
<dbReference type="SUPFAM" id="SSF56801">
    <property type="entry name" value="Acetyl-CoA synthetase-like"/>
    <property type="match status" value="1"/>
</dbReference>
<dbReference type="PANTHER" id="PTHR45527">
    <property type="entry name" value="NONRIBOSOMAL PEPTIDE SYNTHETASE"/>
    <property type="match status" value="1"/>
</dbReference>